<accession>A0A1G7BFT4</accession>
<feature type="transmembrane region" description="Helical" evidence="1">
    <location>
        <begin position="277"/>
        <end position="301"/>
    </location>
</feature>
<keyword evidence="1" id="KW-0472">Membrane</keyword>
<name>A0A1G7BFT4_9ACTN</name>
<evidence type="ECO:0000313" key="3">
    <source>
        <dbReference type="Proteomes" id="UP000198614"/>
    </source>
</evidence>
<feature type="transmembrane region" description="Helical" evidence="1">
    <location>
        <begin position="213"/>
        <end position="239"/>
    </location>
</feature>
<dbReference type="EMBL" id="FNAX01000001">
    <property type="protein sequence ID" value="SDE25777.1"/>
    <property type="molecule type" value="Genomic_DNA"/>
</dbReference>
<proteinExistence type="predicted"/>
<keyword evidence="1" id="KW-1133">Transmembrane helix</keyword>
<dbReference type="Proteomes" id="UP000198614">
    <property type="component" value="Unassembled WGS sequence"/>
</dbReference>
<organism evidence="2 3">
    <name type="scientific">Streptomyces griseoaurantiacus</name>
    <dbReference type="NCBI Taxonomy" id="68213"/>
    <lineage>
        <taxon>Bacteria</taxon>
        <taxon>Bacillati</taxon>
        <taxon>Actinomycetota</taxon>
        <taxon>Actinomycetes</taxon>
        <taxon>Kitasatosporales</taxon>
        <taxon>Streptomycetaceae</taxon>
        <taxon>Streptomyces</taxon>
        <taxon>Streptomyces aurantiacus group</taxon>
    </lineage>
</organism>
<feature type="transmembrane region" description="Helical" evidence="1">
    <location>
        <begin position="313"/>
        <end position="333"/>
    </location>
</feature>
<dbReference type="AlphaFoldDB" id="A0A1G7BFT4"/>
<sequence length="357" mass="37801">MRPLIAVVGSADPGREYAPPLVAGHRVEGACGQIGAALAEAGCDLVVYSSEAQFVEDWVITGYLAHGEPEPGSIHVRPPYGDVDTDFPLLDERPELYDVRYESGSEWESGYYRSLAEVHGVVLIGGGRSTLITGMVCLAFGIPVYAAACFGGAGRKVWDVMNRVERHLTPEEVSAMGAEWGRDTAARLVRILAAQRERKDERRRLDARAVRRAAWRSAFGITVGLLLLCLGLGMIPLTYALDASAAVNLTGLIVGALATGTSGAITRNAFDRGEHWARTAALGMSAGAVAFLLFVSAQLAASPDILSGEGARRLLFFVLTVGFVSGFTFDAVYGRLKQAEPPLPPPPGPPAGPPNGG</sequence>
<feature type="transmembrane region" description="Helical" evidence="1">
    <location>
        <begin position="131"/>
        <end position="153"/>
    </location>
</feature>
<gene>
    <name evidence="2" type="ORF">SAMN05216260_10187</name>
</gene>
<evidence type="ECO:0000256" key="1">
    <source>
        <dbReference type="SAM" id="Phobius"/>
    </source>
</evidence>
<keyword evidence="1" id="KW-0812">Transmembrane</keyword>
<feature type="transmembrane region" description="Helical" evidence="1">
    <location>
        <begin position="245"/>
        <end position="265"/>
    </location>
</feature>
<evidence type="ECO:0000313" key="2">
    <source>
        <dbReference type="EMBL" id="SDE25777.1"/>
    </source>
</evidence>
<protein>
    <submittedName>
        <fullName evidence="2">Uncharacterized protein</fullName>
    </submittedName>
</protein>
<reference evidence="2 3" key="1">
    <citation type="submission" date="2016-10" db="EMBL/GenBank/DDBJ databases">
        <authorList>
            <person name="de Groot N.N."/>
        </authorList>
    </citation>
    <scope>NUCLEOTIDE SEQUENCE [LARGE SCALE GENOMIC DNA]</scope>
    <source>
        <strain evidence="2 3">CGMCC 4.1859</strain>
    </source>
</reference>